<gene>
    <name evidence="2" type="ORF">ACEWY4_022781</name>
</gene>
<dbReference type="AlphaFoldDB" id="A0ABD1J4P9"/>
<evidence type="ECO:0000313" key="2">
    <source>
        <dbReference type="EMBL" id="KAL2080928.1"/>
    </source>
</evidence>
<dbReference type="Proteomes" id="UP001591681">
    <property type="component" value="Unassembled WGS sequence"/>
</dbReference>
<protein>
    <recommendedName>
        <fullName evidence="1">Par3/HAL N-terminal domain-containing protein</fullName>
    </recommendedName>
</protein>
<keyword evidence="3" id="KW-1185">Reference proteome</keyword>
<dbReference type="InterPro" id="IPR021922">
    <property type="entry name" value="Par3/HAL_N"/>
</dbReference>
<organism evidence="2 3">
    <name type="scientific">Coilia grayii</name>
    <name type="common">Gray's grenadier anchovy</name>
    <dbReference type="NCBI Taxonomy" id="363190"/>
    <lineage>
        <taxon>Eukaryota</taxon>
        <taxon>Metazoa</taxon>
        <taxon>Chordata</taxon>
        <taxon>Craniata</taxon>
        <taxon>Vertebrata</taxon>
        <taxon>Euteleostomi</taxon>
        <taxon>Actinopterygii</taxon>
        <taxon>Neopterygii</taxon>
        <taxon>Teleostei</taxon>
        <taxon>Clupei</taxon>
        <taxon>Clupeiformes</taxon>
        <taxon>Clupeoidei</taxon>
        <taxon>Engraulidae</taxon>
        <taxon>Coilinae</taxon>
        <taxon>Coilia</taxon>
    </lineage>
</organism>
<dbReference type="Pfam" id="PF12053">
    <property type="entry name" value="Par3_HAL_N_term"/>
    <property type="match status" value="1"/>
</dbReference>
<reference evidence="2 3" key="1">
    <citation type="submission" date="2024-09" db="EMBL/GenBank/DDBJ databases">
        <title>A chromosome-level genome assembly of Gray's grenadier anchovy, Coilia grayii.</title>
        <authorList>
            <person name="Fu Z."/>
        </authorList>
    </citation>
    <scope>NUCLEOTIDE SEQUENCE [LARGE SCALE GENOMIC DNA]</scope>
    <source>
        <strain evidence="2">G4</strain>
        <tissue evidence="2">Muscle</tissue>
    </source>
</reference>
<feature type="domain" description="Par3/HAL N-terminal" evidence="1">
    <location>
        <begin position="15"/>
        <end position="51"/>
    </location>
</feature>
<sequence>MKWLRGKLECTGELQEREGDFLVRTHHVEYCDGGILDPDDILTDLVEDRDKRREMGPCTAARPEPISTGPVLAINIPEHFSTRDPTYHRPSGHQAT</sequence>
<evidence type="ECO:0000313" key="3">
    <source>
        <dbReference type="Proteomes" id="UP001591681"/>
    </source>
</evidence>
<comment type="caution">
    <text evidence="2">The sequence shown here is derived from an EMBL/GenBank/DDBJ whole genome shotgun (WGS) entry which is preliminary data.</text>
</comment>
<dbReference type="Gene3D" id="3.10.20.90">
    <property type="entry name" value="Phosphatidylinositol 3-kinase Catalytic Subunit, Chain A, domain 1"/>
    <property type="match status" value="1"/>
</dbReference>
<evidence type="ECO:0000259" key="1">
    <source>
        <dbReference type="Pfam" id="PF12053"/>
    </source>
</evidence>
<name>A0ABD1J4P9_9TELE</name>
<proteinExistence type="predicted"/>
<dbReference type="EMBL" id="JBHFQA010000020">
    <property type="protein sequence ID" value="KAL2080928.1"/>
    <property type="molecule type" value="Genomic_DNA"/>
</dbReference>
<accession>A0ABD1J4P9</accession>